<gene>
    <name evidence="1" type="ORF">ANN_02259</name>
</gene>
<comment type="caution">
    <text evidence="1">The sequence shown here is derived from an EMBL/GenBank/DDBJ whole genome shotgun (WGS) entry which is preliminary data.</text>
</comment>
<accession>A0ABQ8TY98</accession>
<keyword evidence="2" id="KW-1185">Reference proteome</keyword>
<sequence>MAGLCEGGNEPPGSLKASFIKQVYQPPLPPTIEDLRVRITEAIALVDGQSYNVYGRKLTTDLMCVV</sequence>
<evidence type="ECO:0000313" key="2">
    <source>
        <dbReference type="Proteomes" id="UP001148838"/>
    </source>
</evidence>
<reference evidence="1 2" key="1">
    <citation type="journal article" date="2022" name="Allergy">
        <title>Genome assembly and annotation of Periplaneta americana reveal a comprehensive cockroach allergen profile.</title>
        <authorList>
            <person name="Wang L."/>
            <person name="Xiong Q."/>
            <person name="Saelim N."/>
            <person name="Wang L."/>
            <person name="Nong W."/>
            <person name="Wan A.T."/>
            <person name="Shi M."/>
            <person name="Liu X."/>
            <person name="Cao Q."/>
            <person name="Hui J.H.L."/>
            <person name="Sookrung N."/>
            <person name="Leung T.F."/>
            <person name="Tungtrongchitr A."/>
            <person name="Tsui S.K.W."/>
        </authorList>
    </citation>
    <scope>NUCLEOTIDE SEQUENCE [LARGE SCALE GENOMIC DNA]</scope>
    <source>
        <strain evidence="1">PWHHKU_190912</strain>
    </source>
</reference>
<protein>
    <submittedName>
        <fullName evidence="1">Uncharacterized protein</fullName>
    </submittedName>
</protein>
<evidence type="ECO:0000313" key="1">
    <source>
        <dbReference type="EMBL" id="KAJ4450828.1"/>
    </source>
</evidence>
<dbReference type="Proteomes" id="UP001148838">
    <property type="component" value="Unassembled WGS sequence"/>
</dbReference>
<dbReference type="EMBL" id="JAJSOF020000001">
    <property type="protein sequence ID" value="KAJ4450828.1"/>
    <property type="molecule type" value="Genomic_DNA"/>
</dbReference>
<proteinExistence type="predicted"/>
<organism evidence="1 2">
    <name type="scientific">Periplaneta americana</name>
    <name type="common">American cockroach</name>
    <name type="synonym">Blatta americana</name>
    <dbReference type="NCBI Taxonomy" id="6978"/>
    <lineage>
        <taxon>Eukaryota</taxon>
        <taxon>Metazoa</taxon>
        <taxon>Ecdysozoa</taxon>
        <taxon>Arthropoda</taxon>
        <taxon>Hexapoda</taxon>
        <taxon>Insecta</taxon>
        <taxon>Pterygota</taxon>
        <taxon>Neoptera</taxon>
        <taxon>Polyneoptera</taxon>
        <taxon>Dictyoptera</taxon>
        <taxon>Blattodea</taxon>
        <taxon>Blattoidea</taxon>
        <taxon>Blattidae</taxon>
        <taxon>Blattinae</taxon>
        <taxon>Periplaneta</taxon>
    </lineage>
</organism>
<name>A0ABQ8TY98_PERAM</name>